<keyword evidence="1" id="KW-0472">Membrane</keyword>
<keyword evidence="3" id="KW-1185">Reference proteome</keyword>
<organism evidence="2 3">
    <name type="scientific">Gossypium australe</name>
    <dbReference type="NCBI Taxonomy" id="47621"/>
    <lineage>
        <taxon>Eukaryota</taxon>
        <taxon>Viridiplantae</taxon>
        <taxon>Streptophyta</taxon>
        <taxon>Embryophyta</taxon>
        <taxon>Tracheophyta</taxon>
        <taxon>Spermatophyta</taxon>
        <taxon>Magnoliopsida</taxon>
        <taxon>eudicotyledons</taxon>
        <taxon>Gunneridae</taxon>
        <taxon>Pentapetalae</taxon>
        <taxon>rosids</taxon>
        <taxon>malvids</taxon>
        <taxon>Malvales</taxon>
        <taxon>Malvaceae</taxon>
        <taxon>Malvoideae</taxon>
        <taxon>Gossypium</taxon>
    </lineage>
</organism>
<dbReference type="EMBL" id="SMMG02000009">
    <property type="protein sequence ID" value="KAA3462552.1"/>
    <property type="molecule type" value="Genomic_DNA"/>
</dbReference>
<keyword evidence="1" id="KW-0812">Transmembrane</keyword>
<proteinExistence type="predicted"/>
<evidence type="ECO:0000256" key="1">
    <source>
        <dbReference type="SAM" id="Phobius"/>
    </source>
</evidence>
<dbReference type="Proteomes" id="UP000325315">
    <property type="component" value="Unassembled WGS sequence"/>
</dbReference>
<name>A0A5B6V0A7_9ROSI</name>
<accession>A0A5B6V0A7</accession>
<comment type="caution">
    <text evidence="2">The sequence shown here is derived from an EMBL/GenBank/DDBJ whole genome shotgun (WGS) entry which is preliminary data.</text>
</comment>
<reference evidence="3" key="1">
    <citation type="journal article" date="2019" name="Plant Biotechnol. J.">
        <title>Genome sequencing of the Australian wild diploid species Gossypium australe highlights disease resistance and delayed gland morphogenesis.</title>
        <authorList>
            <person name="Cai Y."/>
            <person name="Cai X."/>
            <person name="Wang Q."/>
            <person name="Wang P."/>
            <person name="Zhang Y."/>
            <person name="Cai C."/>
            <person name="Xu Y."/>
            <person name="Wang K."/>
            <person name="Zhou Z."/>
            <person name="Wang C."/>
            <person name="Geng S."/>
            <person name="Li B."/>
            <person name="Dong Q."/>
            <person name="Hou Y."/>
            <person name="Wang H."/>
            <person name="Ai P."/>
            <person name="Liu Z."/>
            <person name="Yi F."/>
            <person name="Sun M."/>
            <person name="An G."/>
            <person name="Cheng J."/>
            <person name="Zhang Y."/>
            <person name="Shi Q."/>
            <person name="Xie Y."/>
            <person name="Shi X."/>
            <person name="Chang Y."/>
            <person name="Huang F."/>
            <person name="Chen Y."/>
            <person name="Hong S."/>
            <person name="Mi L."/>
            <person name="Sun Q."/>
            <person name="Zhang L."/>
            <person name="Zhou B."/>
            <person name="Peng R."/>
            <person name="Zhang X."/>
            <person name="Liu F."/>
        </authorList>
    </citation>
    <scope>NUCLEOTIDE SEQUENCE [LARGE SCALE GENOMIC DNA]</scope>
    <source>
        <strain evidence="3">cv. PA1801</strain>
    </source>
</reference>
<sequence>MANPKPPNLPMQFMLQYYCTLCFCFYGMSPSMNALFNSPPIDQPTHLDLLYKNRYLINPFSPSYQNQA</sequence>
<gene>
    <name evidence="2" type="ORF">EPI10_029031</name>
</gene>
<evidence type="ECO:0000313" key="2">
    <source>
        <dbReference type="EMBL" id="KAA3462552.1"/>
    </source>
</evidence>
<protein>
    <submittedName>
        <fullName evidence="2">Uncharacterized protein</fullName>
    </submittedName>
</protein>
<keyword evidence="1" id="KW-1133">Transmembrane helix</keyword>
<dbReference type="AlphaFoldDB" id="A0A5B6V0A7"/>
<evidence type="ECO:0000313" key="3">
    <source>
        <dbReference type="Proteomes" id="UP000325315"/>
    </source>
</evidence>
<feature type="transmembrane region" description="Helical" evidence="1">
    <location>
        <begin position="15"/>
        <end position="36"/>
    </location>
</feature>